<protein>
    <submittedName>
        <fullName evidence="4">Acetoin utilization deacetylase AcuC-like enzyme</fullName>
    </submittedName>
</protein>
<dbReference type="EMBL" id="JAVDXQ010000005">
    <property type="protein sequence ID" value="MDR7298337.1"/>
    <property type="molecule type" value="Genomic_DNA"/>
</dbReference>
<keyword evidence="5" id="KW-1185">Reference proteome</keyword>
<dbReference type="PROSITE" id="PS51257">
    <property type="entry name" value="PROKAR_LIPOPROTEIN"/>
    <property type="match status" value="1"/>
</dbReference>
<feature type="transmembrane region" description="Helical" evidence="1">
    <location>
        <begin position="177"/>
        <end position="193"/>
    </location>
</feature>
<dbReference type="InterPro" id="IPR013424">
    <property type="entry name" value="Ice-binding_C"/>
</dbReference>
<evidence type="ECO:0000313" key="4">
    <source>
        <dbReference type="EMBL" id="MDR7298337.1"/>
    </source>
</evidence>
<name>A0ABU1ZCJ3_9BURK</name>
<dbReference type="Proteomes" id="UP001180536">
    <property type="component" value="Unassembled WGS sequence"/>
</dbReference>
<sequence>MKTTVLASVLALAAAQACAAPVTVGFENIANASNVTYYDNSGFTNQSFRFLLDHGHVIDSAYAPGAYAFNNGSDWLMHDSSGVMRISRAGDQLFALSQFDYGHYGRTGATSVTLTGFYADNSTITEVLTFTDSIQTLALSSAWNNLSRVQFAGSGNQAYDNFVFNREAAAMATVPEPASLALAGLALAGVLVVRRRRS</sequence>
<reference evidence="4 5" key="1">
    <citation type="submission" date="2023-07" db="EMBL/GenBank/DDBJ databases">
        <title>Sorghum-associated microbial communities from plants grown in Nebraska, USA.</title>
        <authorList>
            <person name="Schachtman D."/>
        </authorList>
    </citation>
    <scope>NUCLEOTIDE SEQUENCE [LARGE SCALE GENOMIC DNA]</scope>
    <source>
        <strain evidence="4 5">BE310</strain>
    </source>
</reference>
<evidence type="ECO:0000256" key="2">
    <source>
        <dbReference type="SAM" id="SignalP"/>
    </source>
</evidence>
<dbReference type="RefSeq" id="WP_310347357.1">
    <property type="nucleotide sequence ID" value="NZ_JAVDXQ010000005.1"/>
</dbReference>
<dbReference type="Pfam" id="PF07589">
    <property type="entry name" value="PEP-CTERM"/>
    <property type="match status" value="1"/>
</dbReference>
<accession>A0ABU1ZCJ3</accession>
<feature type="domain" description="Ice-binding protein C-terminal" evidence="3">
    <location>
        <begin position="173"/>
        <end position="196"/>
    </location>
</feature>
<keyword evidence="1" id="KW-1133">Transmembrane helix</keyword>
<organism evidence="4 5">
    <name type="scientific">Pelomonas aquatica</name>
    <dbReference type="NCBI Taxonomy" id="431058"/>
    <lineage>
        <taxon>Bacteria</taxon>
        <taxon>Pseudomonadati</taxon>
        <taxon>Pseudomonadota</taxon>
        <taxon>Betaproteobacteria</taxon>
        <taxon>Burkholderiales</taxon>
        <taxon>Sphaerotilaceae</taxon>
        <taxon>Roseateles</taxon>
    </lineage>
</organism>
<keyword evidence="2" id="KW-0732">Signal</keyword>
<feature type="chain" id="PRO_5046274323" evidence="2">
    <location>
        <begin position="20"/>
        <end position="198"/>
    </location>
</feature>
<feature type="signal peptide" evidence="2">
    <location>
        <begin position="1"/>
        <end position="19"/>
    </location>
</feature>
<proteinExistence type="predicted"/>
<comment type="caution">
    <text evidence="4">The sequence shown here is derived from an EMBL/GenBank/DDBJ whole genome shotgun (WGS) entry which is preliminary data.</text>
</comment>
<keyword evidence="1" id="KW-0812">Transmembrane</keyword>
<evidence type="ECO:0000256" key="1">
    <source>
        <dbReference type="SAM" id="Phobius"/>
    </source>
</evidence>
<dbReference type="NCBIfam" id="TIGR02595">
    <property type="entry name" value="PEP_CTERM"/>
    <property type="match status" value="1"/>
</dbReference>
<evidence type="ECO:0000259" key="3">
    <source>
        <dbReference type="Pfam" id="PF07589"/>
    </source>
</evidence>
<gene>
    <name evidence="4" type="ORF">J2X16_003700</name>
</gene>
<keyword evidence="1" id="KW-0472">Membrane</keyword>
<evidence type="ECO:0000313" key="5">
    <source>
        <dbReference type="Proteomes" id="UP001180536"/>
    </source>
</evidence>